<organism evidence="2 3">
    <name type="scientific">Desulfovibrio gilichinskyi</name>
    <dbReference type="NCBI Taxonomy" id="1519643"/>
    <lineage>
        <taxon>Bacteria</taxon>
        <taxon>Pseudomonadati</taxon>
        <taxon>Thermodesulfobacteriota</taxon>
        <taxon>Desulfovibrionia</taxon>
        <taxon>Desulfovibrionales</taxon>
        <taxon>Desulfovibrionaceae</taxon>
        <taxon>Desulfovibrio</taxon>
    </lineage>
</organism>
<proteinExistence type="predicted"/>
<feature type="signal peptide" evidence="1">
    <location>
        <begin position="1"/>
        <end position="20"/>
    </location>
</feature>
<evidence type="ECO:0000313" key="3">
    <source>
        <dbReference type="Proteomes" id="UP000192906"/>
    </source>
</evidence>
<dbReference type="OrthoDB" id="5458754at2"/>
<dbReference type="Proteomes" id="UP000192906">
    <property type="component" value="Unassembled WGS sequence"/>
</dbReference>
<keyword evidence="1" id="KW-0732">Signal</keyword>
<dbReference type="AlphaFoldDB" id="A0A1X7ETQ9"/>
<protein>
    <submittedName>
        <fullName evidence="2">Uncharacterized protein</fullName>
    </submittedName>
</protein>
<evidence type="ECO:0000313" key="2">
    <source>
        <dbReference type="EMBL" id="SMF40037.1"/>
    </source>
</evidence>
<reference evidence="3" key="1">
    <citation type="submission" date="2017-04" db="EMBL/GenBank/DDBJ databases">
        <authorList>
            <person name="Varghese N."/>
            <person name="Submissions S."/>
        </authorList>
    </citation>
    <scope>NUCLEOTIDE SEQUENCE [LARGE SCALE GENOMIC DNA]</scope>
    <source>
        <strain evidence="3">K3S</strain>
    </source>
</reference>
<dbReference type="RefSeq" id="WP_085104368.1">
    <property type="nucleotide sequence ID" value="NZ_FWZU01000006.1"/>
</dbReference>
<feature type="chain" id="PRO_5013005007" evidence="1">
    <location>
        <begin position="21"/>
        <end position="167"/>
    </location>
</feature>
<accession>A0A1X7ETQ9</accession>
<dbReference type="EMBL" id="FWZU01000006">
    <property type="protein sequence ID" value="SMF40037.1"/>
    <property type="molecule type" value="Genomic_DNA"/>
</dbReference>
<evidence type="ECO:0000256" key="1">
    <source>
        <dbReference type="SAM" id="SignalP"/>
    </source>
</evidence>
<gene>
    <name evidence="2" type="ORF">SAMN06295933_3378</name>
</gene>
<sequence length="167" mass="18951">MRNFFLIILLVSIICIPVSAKCGESETSQKSNIAHSFKKLSEVESALKTMGVNLDNIAGSDSTPDRTFALQDLANLCRTSRLQVHGLNSIYSVISIVKNEKRFETKEAKELKQKSIFANHDFRRRQVFVNDIVIKTSDQKLKDLAYILEAQLNIILKQLKLINIELK</sequence>
<dbReference type="STRING" id="1519643.SAMN06295933_3378"/>
<keyword evidence="3" id="KW-1185">Reference proteome</keyword>
<name>A0A1X7ETQ9_9BACT</name>